<dbReference type="Gene3D" id="3.40.50.620">
    <property type="entry name" value="HUPs"/>
    <property type="match status" value="1"/>
</dbReference>
<evidence type="ECO:0000313" key="3">
    <source>
        <dbReference type="EMBL" id="TXC65626.1"/>
    </source>
</evidence>
<keyword evidence="1" id="KW-0472">Membrane</keyword>
<dbReference type="PANTHER" id="PTHR30336:SF4">
    <property type="entry name" value="ENVELOPE BIOGENESIS FACTOR ELYC"/>
    <property type="match status" value="1"/>
</dbReference>
<keyword evidence="1" id="KW-0812">Transmembrane</keyword>
<dbReference type="GO" id="GO:0043164">
    <property type="term" value="P:Gram-negative-bacterium-type cell wall biogenesis"/>
    <property type="evidence" value="ECO:0007669"/>
    <property type="project" value="TreeGrafter"/>
</dbReference>
<dbReference type="CDD" id="cd06259">
    <property type="entry name" value="YdcF-like"/>
    <property type="match status" value="1"/>
</dbReference>
<sequence length="317" mass="34615">MPRAMARRRRRTGRAGVRAAWPRSLHHAGPVPSCTIDDRPRSACTVNEFFNMLGLSSWKPSVAALLLPPAPLILLMLVGTRLAFVRRGLGWLIVLFGAVMLWLTNTTGFAQLMSDYALRPPGALSQERIAAWKAAVKAKEPVAIVVLGGGSRPLSPEYGVSNLEDRSMERLRYGLWLGRETGAPVAFTGGIGWALGDAVVTPEAQIAARIAAQEFGRPLKWIEDRSRDTRENGIYTVRQLKEQGIRRVLLVTHQRHMPRSLRAFEEAAAGSGIVFEAAPVDVLVTPLQAPRSWLPSARGGATTREILHELVGRVSGA</sequence>
<dbReference type="EMBL" id="VOPW01000001">
    <property type="protein sequence ID" value="TXC65626.1"/>
    <property type="molecule type" value="Genomic_DNA"/>
</dbReference>
<evidence type="ECO:0000256" key="1">
    <source>
        <dbReference type="SAM" id="Phobius"/>
    </source>
</evidence>
<evidence type="ECO:0000313" key="4">
    <source>
        <dbReference type="Proteomes" id="UP000321832"/>
    </source>
</evidence>
<name>A0A5C6U1G8_9BURK</name>
<comment type="caution">
    <text evidence="3">The sequence shown here is derived from an EMBL/GenBank/DDBJ whole genome shotgun (WGS) entry which is preliminary data.</text>
</comment>
<dbReference type="AlphaFoldDB" id="A0A5C6U1G8"/>
<protein>
    <submittedName>
        <fullName evidence="3">YdcF family protein</fullName>
    </submittedName>
</protein>
<dbReference type="InterPro" id="IPR051599">
    <property type="entry name" value="Cell_Envelope_Assoc"/>
</dbReference>
<dbReference type="InterPro" id="IPR014729">
    <property type="entry name" value="Rossmann-like_a/b/a_fold"/>
</dbReference>
<keyword evidence="4" id="KW-1185">Reference proteome</keyword>
<dbReference type="PANTHER" id="PTHR30336">
    <property type="entry name" value="INNER MEMBRANE PROTEIN, PROBABLE PERMEASE"/>
    <property type="match status" value="1"/>
</dbReference>
<accession>A0A5C6U1G8</accession>
<feature type="transmembrane region" description="Helical" evidence="1">
    <location>
        <begin position="90"/>
        <end position="110"/>
    </location>
</feature>
<dbReference type="Proteomes" id="UP000321832">
    <property type="component" value="Unassembled WGS sequence"/>
</dbReference>
<dbReference type="GO" id="GO:0000270">
    <property type="term" value="P:peptidoglycan metabolic process"/>
    <property type="evidence" value="ECO:0007669"/>
    <property type="project" value="TreeGrafter"/>
</dbReference>
<proteinExistence type="predicted"/>
<keyword evidence="1" id="KW-1133">Transmembrane helix</keyword>
<feature type="domain" description="DUF218" evidence="2">
    <location>
        <begin position="143"/>
        <end position="312"/>
    </location>
</feature>
<reference evidence="3 4" key="1">
    <citation type="submission" date="2019-08" db="EMBL/GenBank/DDBJ databases">
        <authorList>
            <person name="Khan S.A."/>
            <person name="Jeon C.O."/>
            <person name="Jeong S.E."/>
        </authorList>
    </citation>
    <scope>NUCLEOTIDE SEQUENCE [LARGE SCALE GENOMIC DNA]</scope>
    <source>
        <strain evidence="4">IMCC1728</strain>
    </source>
</reference>
<dbReference type="GO" id="GO:0005886">
    <property type="term" value="C:plasma membrane"/>
    <property type="evidence" value="ECO:0007669"/>
    <property type="project" value="TreeGrafter"/>
</dbReference>
<dbReference type="Pfam" id="PF02698">
    <property type="entry name" value="DUF218"/>
    <property type="match status" value="1"/>
</dbReference>
<dbReference type="InterPro" id="IPR003848">
    <property type="entry name" value="DUF218"/>
</dbReference>
<evidence type="ECO:0000259" key="2">
    <source>
        <dbReference type="Pfam" id="PF02698"/>
    </source>
</evidence>
<organism evidence="3 4">
    <name type="scientific">Piscinibacter aquaticus</name>
    <dbReference type="NCBI Taxonomy" id="392597"/>
    <lineage>
        <taxon>Bacteria</taxon>
        <taxon>Pseudomonadati</taxon>
        <taxon>Pseudomonadota</taxon>
        <taxon>Betaproteobacteria</taxon>
        <taxon>Burkholderiales</taxon>
        <taxon>Sphaerotilaceae</taxon>
        <taxon>Piscinibacter</taxon>
    </lineage>
</organism>
<gene>
    <name evidence="3" type="ORF">FSC37_04805</name>
</gene>